<dbReference type="Pfam" id="PF10294">
    <property type="entry name" value="Methyltransf_16"/>
    <property type="match status" value="1"/>
</dbReference>
<organism evidence="5 6">
    <name type="scientific">Cyprinus carpio carpio</name>
    <dbReference type="NCBI Taxonomy" id="630221"/>
    <lineage>
        <taxon>Eukaryota</taxon>
        <taxon>Metazoa</taxon>
        <taxon>Chordata</taxon>
        <taxon>Craniata</taxon>
        <taxon>Vertebrata</taxon>
        <taxon>Euteleostomi</taxon>
        <taxon>Actinopterygii</taxon>
        <taxon>Neopterygii</taxon>
        <taxon>Teleostei</taxon>
        <taxon>Ostariophysi</taxon>
        <taxon>Cypriniformes</taxon>
        <taxon>Cyprinidae</taxon>
        <taxon>Cyprininae</taxon>
        <taxon>Cyprinus</taxon>
    </lineage>
</organism>
<protein>
    <submittedName>
        <fullName evidence="5">Methyltransferase 23, arginine</fullName>
    </submittedName>
</protein>
<keyword evidence="6" id="KW-1185">Reference proteome</keyword>
<reference evidence="5" key="1">
    <citation type="submission" date="2025-08" db="UniProtKB">
        <authorList>
            <consortium name="Ensembl"/>
        </authorList>
    </citation>
    <scope>IDENTIFICATION</scope>
</reference>
<evidence type="ECO:0000256" key="1">
    <source>
        <dbReference type="ARBA" id="ARBA00022603"/>
    </source>
</evidence>
<dbReference type="PANTHER" id="PTHR14614:SF164">
    <property type="entry name" value="HISTONE-ARGININE METHYLTRANSFERASE METTL23"/>
    <property type="match status" value="1"/>
</dbReference>
<dbReference type="Proteomes" id="UP001108240">
    <property type="component" value="Unplaced"/>
</dbReference>
<keyword evidence="2" id="KW-0808">Transferase</keyword>
<evidence type="ECO:0000256" key="2">
    <source>
        <dbReference type="ARBA" id="ARBA00022679"/>
    </source>
</evidence>
<sequence>MDESSQTLVEKSFTFEDCGGSQSLTVSIPEVLDPQYGMYVWPCAVVLSQYVWRARRELQHKTVLELGAGVSLPGVVAAKCGARVILSDSAELPLCLRNCRRSCDVNQLPNVPVIGLTWGQVSPELLSLPPVDVILGSDVFYEPEDFEDVLVTVSFIVRRNPHAQLWTTYQERSADWSIDALLLKWDLKCINVPLETFDANKNHLAGSTLPGNHTMLLDFGNSCNLEKTGNSQALSTAT</sequence>
<accession>A0A9J7YNF6</accession>
<dbReference type="Gene3D" id="3.40.50.150">
    <property type="entry name" value="Vaccinia Virus protein VP39"/>
    <property type="match status" value="1"/>
</dbReference>
<dbReference type="OMA" id="VIGITWG"/>
<dbReference type="GO" id="GO:0032259">
    <property type="term" value="P:methylation"/>
    <property type="evidence" value="ECO:0007669"/>
    <property type="project" value="UniProtKB-KW"/>
</dbReference>
<evidence type="ECO:0000256" key="3">
    <source>
        <dbReference type="ARBA" id="ARBA00022691"/>
    </source>
</evidence>
<evidence type="ECO:0000256" key="4">
    <source>
        <dbReference type="ARBA" id="ARBA00043988"/>
    </source>
</evidence>
<dbReference type="AlphaFoldDB" id="A0A9J7YNF6"/>
<dbReference type="GO" id="GO:0005737">
    <property type="term" value="C:cytoplasm"/>
    <property type="evidence" value="ECO:0007669"/>
    <property type="project" value="TreeGrafter"/>
</dbReference>
<reference evidence="5" key="2">
    <citation type="submission" date="2025-09" db="UniProtKB">
        <authorList>
            <consortium name="Ensembl"/>
        </authorList>
    </citation>
    <scope>IDENTIFICATION</scope>
</reference>
<keyword evidence="1" id="KW-0489">Methyltransferase</keyword>
<dbReference type="SUPFAM" id="SSF53335">
    <property type="entry name" value="S-adenosyl-L-methionine-dependent methyltransferases"/>
    <property type="match status" value="1"/>
</dbReference>
<name>A0A9J7YNF6_CYPCA</name>
<dbReference type="GO" id="GO:0005634">
    <property type="term" value="C:nucleus"/>
    <property type="evidence" value="ECO:0007669"/>
    <property type="project" value="TreeGrafter"/>
</dbReference>
<dbReference type="InterPro" id="IPR029063">
    <property type="entry name" value="SAM-dependent_MTases_sf"/>
</dbReference>
<dbReference type="GeneTree" id="ENSGT00510000048008"/>
<dbReference type="PANTHER" id="PTHR14614">
    <property type="entry name" value="HEPATOCELLULAR CARCINOMA-ASSOCIATED ANTIGEN"/>
    <property type="match status" value="1"/>
</dbReference>
<comment type="similarity">
    <text evidence="4">Belongs to the methyltransferase superfamily. METTL23 family.</text>
</comment>
<evidence type="ECO:0000313" key="5">
    <source>
        <dbReference type="Ensembl" id="ENSCCRP00000120761.1"/>
    </source>
</evidence>
<proteinExistence type="inferred from homology"/>
<dbReference type="GO" id="GO:0008168">
    <property type="term" value="F:methyltransferase activity"/>
    <property type="evidence" value="ECO:0007669"/>
    <property type="project" value="UniProtKB-KW"/>
</dbReference>
<dbReference type="InterPro" id="IPR019410">
    <property type="entry name" value="Methyltransf_16"/>
</dbReference>
<evidence type="ECO:0000313" key="6">
    <source>
        <dbReference type="Proteomes" id="UP001108240"/>
    </source>
</evidence>
<keyword evidence="3" id="KW-0949">S-adenosyl-L-methionine</keyword>
<dbReference type="Ensembl" id="ENSCCRT00000204102.1">
    <property type="protein sequence ID" value="ENSCCRP00000120761.1"/>
    <property type="gene ID" value="ENSCCRG00000026984.2"/>
</dbReference>